<evidence type="ECO:0000256" key="3">
    <source>
        <dbReference type="ARBA" id="ARBA00022598"/>
    </source>
</evidence>
<dbReference type="EMBL" id="CAMXCT010000546">
    <property type="protein sequence ID" value="CAI3980230.1"/>
    <property type="molecule type" value="Genomic_DNA"/>
</dbReference>
<gene>
    <name evidence="6" type="ORF">C1SCF055_LOCUS8126</name>
</gene>
<dbReference type="InterPro" id="IPR020845">
    <property type="entry name" value="AMP-binding_CS"/>
</dbReference>
<keyword evidence="8" id="KW-1185">Reference proteome</keyword>
<reference evidence="6" key="1">
    <citation type="submission" date="2022-10" db="EMBL/GenBank/DDBJ databases">
        <authorList>
            <person name="Chen Y."/>
            <person name="Dougan E. K."/>
            <person name="Chan C."/>
            <person name="Rhodes N."/>
            <person name="Thang M."/>
        </authorList>
    </citation>
    <scope>NUCLEOTIDE SEQUENCE</scope>
</reference>
<evidence type="ECO:0000313" key="6">
    <source>
        <dbReference type="EMBL" id="CAI3980230.1"/>
    </source>
</evidence>
<keyword evidence="2" id="KW-0597">Phosphoprotein</keyword>
<dbReference type="NCBIfam" id="TIGR01733">
    <property type="entry name" value="AA-adenyl-dom"/>
    <property type="match status" value="2"/>
</dbReference>
<dbReference type="CDD" id="cd19531">
    <property type="entry name" value="LCL_NRPS-like"/>
    <property type="match status" value="1"/>
</dbReference>
<dbReference type="SUPFAM" id="SSF52777">
    <property type="entry name" value="CoA-dependent acyltransferases"/>
    <property type="match status" value="4"/>
</dbReference>
<dbReference type="InterPro" id="IPR020806">
    <property type="entry name" value="PKS_PP-bd"/>
</dbReference>
<dbReference type="PROSITE" id="PS00455">
    <property type="entry name" value="AMP_BINDING"/>
    <property type="match status" value="3"/>
</dbReference>
<organism evidence="6">
    <name type="scientific">Cladocopium goreaui</name>
    <dbReference type="NCBI Taxonomy" id="2562237"/>
    <lineage>
        <taxon>Eukaryota</taxon>
        <taxon>Sar</taxon>
        <taxon>Alveolata</taxon>
        <taxon>Dinophyceae</taxon>
        <taxon>Suessiales</taxon>
        <taxon>Symbiodiniaceae</taxon>
        <taxon>Cladocopium</taxon>
    </lineage>
</organism>
<dbReference type="Proteomes" id="UP001152797">
    <property type="component" value="Unassembled WGS sequence"/>
</dbReference>
<dbReference type="InterPro" id="IPR045851">
    <property type="entry name" value="AMP-bd_C_sf"/>
</dbReference>
<dbReference type="EMBL" id="CAMXCT030000546">
    <property type="protein sequence ID" value="CAL4767542.1"/>
    <property type="molecule type" value="Genomic_DNA"/>
</dbReference>
<evidence type="ECO:0000259" key="5">
    <source>
        <dbReference type="PROSITE" id="PS50075"/>
    </source>
</evidence>
<name>A0A9P1BX85_9DINO</name>
<dbReference type="GO" id="GO:0044550">
    <property type="term" value="P:secondary metabolite biosynthetic process"/>
    <property type="evidence" value="ECO:0007669"/>
    <property type="project" value="TreeGrafter"/>
</dbReference>
<keyword evidence="3" id="KW-0436">Ligase</keyword>
<keyword evidence="1" id="KW-0596">Phosphopantetheine</keyword>
<dbReference type="Gene3D" id="3.40.50.980">
    <property type="match status" value="2"/>
</dbReference>
<sequence length="2976" mass="329334">MNEPYEGELPWLDLPQEESVNGESFAESLLPWRSQERPELHLSDLVPATLLLLQKYTRQEELAISIHQGSLQCIHVKEVPGKTFESLKDEGRRPCDRCLQVAVGDGEESLQLLEATGLELLLYPCRSDGKEFVKWWWRQSKFSAEWILRAQEDLCRLLDRALQTGGTVAELRWIAAEEEFRITGFNRTAVTSPSVSLLQLLEEAMTSSERQAVVRIGDEFRESLSHVELWAVAGRLAHQLGDAKSVAILLERGVAMVVALLATWRAGGTCVPMDLKLPRQRQEHILQDAEVAVAITARSAWAEPWPFACHVVYVEDIGEQSCDGGVVRSQDDPAYILFTSGSTGIPKGVILTHGNLLAYVRWHVQYYRLSSEDRVPHMAGLSFDASMAEIWPTLAVGGCVLPAPDDNIRLLPEALCNWYAEVGATVAFLTTQLAEGILAEPQFPRMRLRVLFTGGDKLHLRPPEHAPFQLVNIYGPTECTVNVTMCLVKPGDGVPFIGEPVVGMQLYVLDAQMQPQPCGIFGELYIGGAQVGAGYLQRPELTAERFVPNPFVDANQDGPEGPSLWPSGPYWTGREGPEDGPSWASQTLESTTVKHSAAPRLYRTGDLVRWTPSGAIDFLGRIDSQVKIRGQRIELGEIETKLLSHEAVRECVVQCRTFSGSHDKYLAAYWTPRSPDGGDLSEKLLEWLRSELPHYMVPAALLRLAALPLNANGKVDRRRLPEPLAALAVEVEVAEPADPGSTLGRLEGELRAAFAAVLKRPVAEVPIGVSFFALGGHSLSVGQLVNRIRREVKIPQACITDVYAAATVQQLAARLAEYESKDPKDPKDPKDELIEEADGKLASEECQCYPASYQQLSLERMASLSAKASSALNLTFCCHVRGPLDVDCLQQAFTAVQMRHDALRTTLKEGQCHVSDDPCLDFSTTPQPAELAEWLLQKQYETFDLQKGPLCRVRLIEESTSAWILHWTLHHVSADLWSYTVLLRDLGLAYDQLRSGAPSVASSVDWPSEAPQYRDYARQERTTHRRSRDWKNAMDFWRQKLQPPPPALTLPGAQRELRNEVSSDLNFTGSKVDFELSRDLSERLCALSSRFGASIHATLLAAWMVLLSRYAEEDAEDVCVGTPFACRTTAESEEMVGYFVTPLCIRAHVSGSFDALLQQVYGEVQNALRFQRVPLNEVCEELNLEQRHILQAMFVFQTCPELGQELPSFLMGHEGSELPLGSELQLESMAIGQQHAQFDLALMMAFSPSQQLIGNFQYSFASYSRETVLRLQSQYQRLLEKIVSDPEQNVTQIPFIDVKDLQLTRAISPWQEEHGKHLPSVSLAELVLQRAAANPSAFAVIGPEGVCTYGEILRRAELFAAYLCDVQPTASRTSSQSMLPLDLENPLLEESILENHWNEENQFIGLMVAPGPWMLAGPLGAWMAGRGYFALDTSHPLERIQQMTQDASPQCVFTERKNQSLANSLGWPTVFVEDLAMQRMHPRREPWPHMAPEARSLLVFTSGSTGRPKGVLLSMRALLAHVLFTSKHFDFKQGQAVLQHTSWTFDAPICEIWPAILAGATVVISKRDGSKDFQYISSLVDEHRVSHALFVPSLLAEILEQQALPRSLRSLVVVGEACSLSLARRILEAPLSLNNFYGPSEAGIGATIYEVDKIGKVPPHVQTLPIGRPVSWHQVLLLDPQLRPAVGRAGQIGIMGEGLASGYLNLPQETKTKFIKTPQAIREVLPQCGPILYLTGDVGRYGQDDLLEFVGRLDNQVKLRGQRVELGEVEETLLSAPAVTEAVAIVHCDRLIGYVSLLQGVEEGDAVRQCLEKTRQRLPRYMWPELVVVKEWPRGRTGKVDRKALPVPTICVQDTVAPRTPLEKKLLVAFCQVLRRDPECTSVHADFFALGGTSLKAAALLSALRAQVPEASALQFDEVYAAPSASSLAMLLSTTREVMTLGPAPLDGLMPASLGQEHMLVLQELQPGSPAYNSPLLLRLEGSLDRAAFAAAIERVIARHDVLRSNLLRDFIDGEPAVVQVTTPIGEFRYDMEFWSSVGVDAPVRHQLRPQTLTRLRDRTPGQPELYRVDSRLSRMDRAGSSNMLTTARSRRDSTGTGTARRPSWSPAFPGYNSPPMRSPRQDALPLMEMPKAQRCSTSSLSLGDGRDRDPRGSTVETTMTWLMEEVKKPFDLRDDPLIRVILAKVNSEPCVHFLLINMHHSVTDGRSLAIFRHELSTAYNQQLLKQAAQLPPLSMQYADFAYWQRQWMAQGRMEKELEYWRVQLQGLPALQVPTDYARPATLPLDGGQVPFQLQPALANRLRSLARAKGATLFSVLLGIFALVLGRYGGAMDLAIASPVANRNGPAVEPLIGYFVNTVIFRVAMLGGSFEDLLQRLRDTVLGAFKHSSVPYAVVLEAAELDAAAIPAMFVLQDKDEISWSMEGLRVEQVELERTAALFDITCEMQEMPGTSGGLQGYIVYNRHLWNIARAERFAQAFQALAMAVAEQPTAELLSGTVTSTNERTRILEWGRHNKPSVSPTPLVKAFQLQILQCRQQPAIVDDQTWTYEEFGARVTALALKAKVSKTPGESFIGLLLARSVDLAVAIWATLGVGAAYVPIDPEYPIERIKHILENAQPKLMLCREEKRHLIETAATAAECDIFTAETWPEQGPKGKSSIEQIEQAPPLHLAYIIYTSGSTGKPKGVAIDHRAAANMVREQLALMNISKEDRVLQFFKPAFDGAVQEYLSTFCGGACLVLWGEEGFAEALTQQKVSCATLTPSALSVLQPSRLGALKKLAVAAEACPPALVETWAPGRHLVNAYGPSENTVVSTWAELTIQKSEEGFTLDVQGDSPSVGGSFLSLCSISRSQHHVPIGRPLMGVQCYVFEASMFKSLQPIGAPGELCLGGDQLAQGYYRDAAKTAEKFVTNPLNGKRMYKTGDLVMWLPCGQLLYLGRNDEMVKVRGFRIELTEVEAALAALGAQAVRVQRCPEQFI</sequence>
<dbReference type="GO" id="GO:0043041">
    <property type="term" value="P:amino acid activation for nonribosomal peptide biosynthetic process"/>
    <property type="evidence" value="ECO:0007669"/>
    <property type="project" value="TreeGrafter"/>
</dbReference>
<dbReference type="InterPro" id="IPR042099">
    <property type="entry name" value="ANL_N_sf"/>
</dbReference>
<dbReference type="OrthoDB" id="430546at2759"/>
<dbReference type="Pfam" id="PF00550">
    <property type="entry name" value="PP-binding"/>
    <property type="match status" value="2"/>
</dbReference>
<dbReference type="GO" id="GO:0005737">
    <property type="term" value="C:cytoplasm"/>
    <property type="evidence" value="ECO:0007669"/>
    <property type="project" value="TreeGrafter"/>
</dbReference>
<dbReference type="Gene3D" id="3.40.50.12780">
    <property type="entry name" value="N-terminal domain of ligase-like"/>
    <property type="match status" value="2"/>
</dbReference>
<dbReference type="InterPro" id="IPR001242">
    <property type="entry name" value="Condensation_dom"/>
</dbReference>
<dbReference type="Pfam" id="PF00501">
    <property type="entry name" value="AMP-binding"/>
    <property type="match status" value="3"/>
</dbReference>
<dbReference type="InterPro" id="IPR023213">
    <property type="entry name" value="CAT-like_dom_sf"/>
</dbReference>
<protein>
    <recommendedName>
        <fullName evidence="5">Carrier domain-containing protein</fullName>
    </recommendedName>
</protein>
<feature type="region of interest" description="Disordered" evidence="4">
    <location>
        <begin position="2078"/>
        <end position="2154"/>
    </location>
</feature>
<dbReference type="InterPro" id="IPR010071">
    <property type="entry name" value="AA_adenyl_dom"/>
</dbReference>
<dbReference type="GO" id="GO:0031177">
    <property type="term" value="F:phosphopantetheine binding"/>
    <property type="evidence" value="ECO:0007669"/>
    <property type="project" value="InterPro"/>
</dbReference>
<dbReference type="PROSITE" id="PS50075">
    <property type="entry name" value="CARRIER"/>
    <property type="match status" value="2"/>
</dbReference>
<dbReference type="Pfam" id="PF13193">
    <property type="entry name" value="AMP-binding_C"/>
    <property type="match status" value="1"/>
</dbReference>
<dbReference type="Gene3D" id="3.30.300.30">
    <property type="match status" value="2"/>
</dbReference>
<feature type="domain" description="Carrier" evidence="5">
    <location>
        <begin position="741"/>
        <end position="819"/>
    </location>
</feature>
<dbReference type="Pfam" id="PF00668">
    <property type="entry name" value="Condensation"/>
    <property type="match status" value="3"/>
</dbReference>
<evidence type="ECO:0000256" key="2">
    <source>
        <dbReference type="ARBA" id="ARBA00022553"/>
    </source>
</evidence>
<dbReference type="FunFam" id="3.30.300.30:FF:000015">
    <property type="entry name" value="Nonribosomal peptide synthase SidD"/>
    <property type="match status" value="1"/>
</dbReference>
<dbReference type="PANTHER" id="PTHR45527:SF1">
    <property type="entry name" value="FATTY ACID SYNTHASE"/>
    <property type="match status" value="1"/>
</dbReference>
<dbReference type="InterPro" id="IPR009081">
    <property type="entry name" value="PP-bd_ACP"/>
</dbReference>
<evidence type="ECO:0000313" key="7">
    <source>
        <dbReference type="EMBL" id="CAL4767542.1"/>
    </source>
</evidence>
<dbReference type="PANTHER" id="PTHR45527">
    <property type="entry name" value="NONRIBOSOMAL PEPTIDE SYNTHETASE"/>
    <property type="match status" value="1"/>
</dbReference>
<comment type="caution">
    <text evidence="6">The sequence shown here is derived from an EMBL/GenBank/DDBJ whole genome shotgun (WGS) entry which is preliminary data.</text>
</comment>
<dbReference type="Gene3D" id="3.30.559.10">
    <property type="entry name" value="Chloramphenicol acetyltransferase-like domain"/>
    <property type="match status" value="3"/>
</dbReference>
<evidence type="ECO:0000256" key="4">
    <source>
        <dbReference type="SAM" id="MobiDB-lite"/>
    </source>
</evidence>
<dbReference type="Gene3D" id="2.30.38.10">
    <property type="entry name" value="Luciferase, Domain 3"/>
    <property type="match status" value="1"/>
</dbReference>
<dbReference type="NCBIfam" id="NF003417">
    <property type="entry name" value="PRK04813.1"/>
    <property type="match status" value="5"/>
</dbReference>
<dbReference type="SUPFAM" id="SSF56801">
    <property type="entry name" value="Acetyl-CoA synthetase-like"/>
    <property type="match status" value="3"/>
</dbReference>
<dbReference type="EMBL" id="CAMXCT020000546">
    <property type="protein sequence ID" value="CAL1133605.1"/>
    <property type="molecule type" value="Genomic_DNA"/>
</dbReference>
<accession>A0A9P1BX85</accession>
<dbReference type="CDD" id="cd05930">
    <property type="entry name" value="A_NRPS"/>
    <property type="match status" value="3"/>
</dbReference>
<dbReference type="InterPro" id="IPR000873">
    <property type="entry name" value="AMP-dep_synth/lig_dom"/>
</dbReference>
<proteinExistence type="predicted"/>
<dbReference type="Gene3D" id="1.10.1200.10">
    <property type="entry name" value="ACP-like"/>
    <property type="match status" value="2"/>
</dbReference>
<dbReference type="SMART" id="SM00823">
    <property type="entry name" value="PKS_PP"/>
    <property type="match status" value="1"/>
</dbReference>
<dbReference type="Gene3D" id="3.30.559.30">
    <property type="entry name" value="Nonribosomal peptide synthetase, condensation domain"/>
    <property type="match status" value="2"/>
</dbReference>
<evidence type="ECO:0000313" key="8">
    <source>
        <dbReference type="Proteomes" id="UP001152797"/>
    </source>
</evidence>
<dbReference type="InterPro" id="IPR036736">
    <property type="entry name" value="ACP-like_sf"/>
</dbReference>
<dbReference type="GO" id="GO:0016874">
    <property type="term" value="F:ligase activity"/>
    <property type="evidence" value="ECO:0007669"/>
    <property type="project" value="UniProtKB-KW"/>
</dbReference>
<feature type="domain" description="Carrier" evidence="5">
    <location>
        <begin position="1857"/>
        <end position="1936"/>
    </location>
</feature>
<dbReference type="SUPFAM" id="SSF47336">
    <property type="entry name" value="ACP-like"/>
    <property type="match status" value="2"/>
</dbReference>
<dbReference type="InterPro" id="IPR025110">
    <property type="entry name" value="AMP-bd_C"/>
</dbReference>
<reference evidence="7 8" key="2">
    <citation type="submission" date="2024-05" db="EMBL/GenBank/DDBJ databases">
        <authorList>
            <person name="Chen Y."/>
            <person name="Shah S."/>
            <person name="Dougan E. K."/>
            <person name="Thang M."/>
            <person name="Chan C."/>
        </authorList>
    </citation>
    <scope>NUCLEOTIDE SEQUENCE [LARGE SCALE GENOMIC DNA]</scope>
</reference>
<evidence type="ECO:0000256" key="1">
    <source>
        <dbReference type="ARBA" id="ARBA00022450"/>
    </source>
</evidence>